<evidence type="ECO:0000256" key="4">
    <source>
        <dbReference type="ARBA" id="ARBA00022989"/>
    </source>
</evidence>
<keyword evidence="9" id="KW-1185">Reference proteome</keyword>
<dbReference type="GO" id="GO:0005886">
    <property type="term" value="C:plasma membrane"/>
    <property type="evidence" value="ECO:0007669"/>
    <property type="project" value="TreeGrafter"/>
</dbReference>
<comment type="caution">
    <text evidence="6">Lacks conserved residue(s) required for the propagation of feature annotation.</text>
</comment>
<keyword evidence="5 6" id="KW-0472">Membrane</keyword>
<dbReference type="AlphaFoldDB" id="A0A7R8X975"/>
<dbReference type="Proteomes" id="UP000677054">
    <property type="component" value="Unassembled WGS sequence"/>
</dbReference>
<comment type="similarity">
    <text evidence="2 6">Belongs to the tetraspanin (TM4SF) family.</text>
</comment>
<keyword evidence="7" id="KW-0732">Signal</keyword>
<evidence type="ECO:0000313" key="9">
    <source>
        <dbReference type="Proteomes" id="UP000677054"/>
    </source>
</evidence>
<proteinExistence type="inferred from homology"/>
<feature type="chain" id="PRO_5036402448" description="Tetraspanin" evidence="7">
    <location>
        <begin position="26"/>
        <end position="251"/>
    </location>
</feature>
<keyword evidence="4 6" id="KW-1133">Transmembrane helix</keyword>
<feature type="transmembrane region" description="Helical" evidence="6">
    <location>
        <begin position="219"/>
        <end position="243"/>
    </location>
</feature>
<dbReference type="InterPro" id="IPR000301">
    <property type="entry name" value="Tetraspanin_animals"/>
</dbReference>
<organism evidence="8">
    <name type="scientific">Darwinula stevensoni</name>
    <dbReference type="NCBI Taxonomy" id="69355"/>
    <lineage>
        <taxon>Eukaryota</taxon>
        <taxon>Metazoa</taxon>
        <taxon>Ecdysozoa</taxon>
        <taxon>Arthropoda</taxon>
        <taxon>Crustacea</taxon>
        <taxon>Oligostraca</taxon>
        <taxon>Ostracoda</taxon>
        <taxon>Podocopa</taxon>
        <taxon>Podocopida</taxon>
        <taxon>Darwinulocopina</taxon>
        <taxon>Darwinuloidea</taxon>
        <taxon>Darwinulidae</taxon>
        <taxon>Darwinula</taxon>
    </lineage>
</organism>
<dbReference type="PROSITE" id="PS00421">
    <property type="entry name" value="TM4_1"/>
    <property type="match status" value="1"/>
</dbReference>
<evidence type="ECO:0000256" key="3">
    <source>
        <dbReference type="ARBA" id="ARBA00022692"/>
    </source>
</evidence>
<feature type="signal peptide" evidence="7">
    <location>
        <begin position="1"/>
        <end position="25"/>
    </location>
</feature>
<dbReference type="PIRSF" id="PIRSF002419">
    <property type="entry name" value="Tetraspanin"/>
    <property type="match status" value="1"/>
</dbReference>
<dbReference type="InterPro" id="IPR008952">
    <property type="entry name" value="Tetraspanin_EC2_sf"/>
</dbReference>
<evidence type="ECO:0000256" key="7">
    <source>
        <dbReference type="SAM" id="SignalP"/>
    </source>
</evidence>
<dbReference type="PRINTS" id="PR00259">
    <property type="entry name" value="TMFOUR"/>
</dbReference>
<dbReference type="Pfam" id="PF00335">
    <property type="entry name" value="Tetraspanin"/>
    <property type="match status" value="1"/>
</dbReference>
<sequence>MILAGLALLIMSLWLYFDTQEYVQAVRDMDQYMKGIYIFMVVGSIMVVVGFLGCCGALRESQFLLTAFFILLLVIFVAQVTGAVYAYYNGEELDKVIRGSMNNLVVKEYTGKDDDVRTKLMDTLQSDLHCCGARSPQDWSGSIFNGKDRPELGAISGTLGALGIYNVPRSCCRDSSSLDCESARKFGPQTLVQSQDAIYQDGCTQRLIEFLLGHMPVTLGVGITVLVIEILGMIFSMILCCAIRKIDDFKA</sequence>
<dbReference type="OrthoDB" id="10016273at2759"/>
<protein>
    <recommendedName>
        <fullName evidence="6">Tetraspanin</fullName>
    </recommendedName>
</protein>
<name>A0A7R8X975_9CRUS</name>
<dbReference type="SUPFAM" id="SSF48652">
    <property type="entry name" value="Tetraspanin"/>
    <property type="match status" value="1"/>
</dbReference>
<evidence type="ECO:0000256" key="5">
    <source>
        <dbReference type="ARBA" id="ARBA00023136"/>
    </source>
</evidence>
<keyword evidence="3 6" id="KW-0812">Transmembrane</keyword>
<evidence type="ECO:0000313" key="8">
    <source>
        <dbReference type="EMBL" id="CAD7242893.1"/>
    </source>
</evidence>
<dbReference type="EMBL" id="CAJPEV010000332">
    <property type="protein sequence ID" value="CAG0884106.1"/>
    <property type="molecule type" value="Genomic_DNA"/>
</dbReference>
<reference evidence="8" key="1">
    <citation type="submission" date="2020-11" db="EMBL/GenBank/DDBJ databases">
        <authorList>
            <person name="Tran Van P."/>
        </authorList>
    </citation>
    <scope>NUCLEOTIDE SEQUENCE</scope>
</reference>
<feature type="transmembrane region" description="Helical" evidence="6">
    <location>
        <begin position="65"/>
        <end position="88"/>
    </location>
</feature>
<comment type="subcellular location">
    <subcellularLocation>
        <location evidence="1 6">Membrane</location>
        <topology evidence="1 6">Multi-pass membrane protein</topology>
    </subcellularLocation>
</comment>
<evidence type="ECO:0000256" key="2">
    <source>
        <dbReference type="ARBA" id="ARBA00006840"/>
    </source>
</evidence>
<dbReference type="PANTHER" id="PTHR19282:SF551">
    <property type="entry name" value="RE08073P-RELATED"/>
    <property type="match status" value="1"/>
</dbReference>
<dbReference type="Gene3D" id="1.10.1450.10">
    <property type="entry name" value="Tetraspanin"/>
    <property type="match status" value="1"/>
</dbReference>
<evidence type="ECO:0000256" key="1">
    <source>
        <dbReference type="ARBA" id="ARBA00004141"/>
    </source>
</evidence>
<dbReference type="PANTHER" id="PTHR19282">
    <property type="entry name" value="TETRASPANIN"/>
    <property type="match status" value="1"/>
</dbReference>
<evidence type="ECO:0000256" key="6">
    <source>
        <dbReference type="RuleBase" id="RU361218"/>
    </source>
</evidence>
<dbReference type="InterPro" id="IPR018503">
    <property type="entry name" value="Tetraspanin_CS"/>
</dbReference>
<dbReference type="InterPro" id="IPR018499">
    <property type="entry name" value="Tetraspanin/Peripherin"/>
</dbReference>
<feature type="transmembrane region" description="Helical" evidence="6">
    <location>
        <begin position="35"/>
        <end position="58"/>
    </location>
</feature>
<accession>A0A7R8X975</accession>
<gene>
    <name evidence="8" type="ORF">DSTB1V02_LOCUS2834</name>
</gene>
<dbReference type="EMBL" id="LR899849">
    <property type="protein sequence ID" value="CAD7242893.1"/>
    <property type="molecule type" value="Genomic_DNA"/>
</dbReference>